<evidence type="ECO:0000313" key="3">
    <source>
        <dbReference type="Proteomes" id="UP000825699"/>
    </source>
</evidence>
<dbReference type="Proteomes" id="UP000825699">
    <property type="component" value="Unassembled WGS sequence"/>
</dbReference>
<dbReference type="AlphaFoldDB" id="A0AAJ1A6F6"/>
<comment type="caution">
    <text evidence="2">The sequence shown here is derived from an EMBL/GenBank/DDBJ whole genome shotgun (WGS) entry which is preliminary data.</text>
</comment>
<name>A0AAJ1A6F6_RHILE</name>
<evidence type="ECO:0000313" key="2">
    <source>
        <dbReference type="EMBL" id="MBY5628152.1"/>
    </source>
</evidence>
<evidence type="ECO:0000256" key="1">
    <source>
        <dbReference type="SAM" id="MobiDB-lite"/>
    </source>
</evidence>
<dbReference type="RefSeq" id="WP_077980093.1">
    <property type="nucleotide sequence ID" value="NZ_CP071401.1"/>
</dbReference>
<gene>
    <name evidence="2" type="ORF">HFO42_08480</name>
</gene>
<dbReference type="PROSITE" id="PS51318">
    <property type="entry name" value="TAT"/>
    <property type="match status" value="1"/>
</dbReference>
<accession>A0AAJ1A6F6</accession>
<dbReference type="PANTHER" id="PTHR31360:SF0">
    <property type="entry name" value="OIL BODY-ASSOCIATED PROTEIN 1B"/>
    <property type="match status" value="1"/>
</dbReference>
<feature type="region of interest" description="Disordered" evidence="1">
    <location>
        <begin position="215"/>
        <end position="248"/>
    </location>
</feature>
<dbReference type="PROSITE" id="PS51257">
    <property type="entry name" value="PROKAR_LIPOPROTEIN"/>
    <property type="match status" value="1"/>
</dbReference>
<organism evidence="2 3">
    <name type="scientific">Rhizobium leguminosarum</name>
    <dbReference type="NCBI Taxonomy" id="384"/>
    <lineage>
        <taxon>Bacteria</taxon>
        <taxon>Pseudomonadati</taxon>
        <taxon>Pseudomonadota</taxon>
        <taxon>Alphaproteobacteria</taxon>
        <taxon>Hyphomicrobiales</taxon>
        <taxon>Rhizobiaceae</taxon>
        <taxon>Rhizobium/Agrobacterium group</taxon>
        <taxon>Rhizobium</taxon>
    </lineage>
</organism>
<dbReference type="Pfam" id="PF06884">
    <property type="entry name" value="DUF1264"/>
    <property type="match status" value="1"/>
</dbReference>
<reference evidence="2" key="1">
    <citation type="submission" date="2020-04" db="EMBL/GenBank/DDBJ databases">
        <title>Global-level population genomics supports evidence of horizontal gene transfer on evolution of Rhizobia in Lentils.</title>
        <authorList>
            <person name="Gai Y."/>
            <person name="Cook D."/>
            <person name="Riely B."/>
        </authorList>
    </citation>
    <scope>NUCLEOTIDE SEQUENCE</scope>
    <source>
        <strain evidence="2">Derici101B</strain>
    </source>
</reference>
<sequence length="263" mass="28954">MFRNPLHPDRRGFFALATAAATAIGCSCGRALAQQQPNHGHIPGAEKSTKSTMLGIGADLLQNDSPISAINMYLNGFHFYADDMGRQVEAHHYCSHVNEDFFQCVIYDGSKPDSRLIGIEYIVSERLFKTLPDDEKPLWHSHRHETTSGELVMPGIPGAVEHTAIASLVSTYGKTWHTWQIDKNSSLPTGLPQLMMGFTADGQLKPAMIERRDEALGVSTTETRSARSDLAKSAPQPDPMADGWKKGTAKQLILQDMPLKNKP</sequence>
<protein>
    <submittedName>
        <fullName evidence="2">OBAP family protein</fullName>
    </submittedName>
</protein>
<dbReference type="PANTHER" id="PTHR31360">
    <property type="match status" value="1"/>
</dbReference>
<dbReference type="EMBL" id="JAAXEP010000004">
    <property type="protein sequence ID" value="MBY5628152.1"/>
    <property type="molecule type" value="Genomic_DNA"/>
</dbReference>
<dbReference type="InterPro" id="IPR010686">
    <property type="entry name" value="OBAP-like"/>
</dbReference>
<dbReference type="InterPro" id="IPR006311">
    <property type="entry name" value="TAT_signal"/>
</dbReference>
<proteinExistence type="predicted"/>